<dbReference type="PROSITE" id="PS01031">
    <property type="entry name" value="SHSP"/>
    <property type="match status" value="1"/>
</dbReference>
<dbReference type="Pfam" id="PF00011">
    <property type="entry name" value="HSP20"/>
    <property type="match status" value="1"/>
</dbReference>
<feature type="domain" description="SHSP" evidence="3">
    <location>
        <begin position="19"/>
        <end position="116"/>
    </location>
</feature>
<evidence type="ECO:0000259" key="3">
    <source>
        <dbReference type="PROSITE" id="PS01031"/>
    </source>
</evidence>
<evidence type="ECO:0000313" key="5">
    <source>
        <dbReference type="Proteomes" id="UP000249341"/>
    </source>
</evidence>
<dbReference type="OrthoDB" id="5242916at2"/>
<evidence type="ECO:0000256" key="2">
    <source>
        <dbReference type="RuleBase" id="RU003616"/>
    </source>
</evidence>
<dbReference type="Gene3D" id="2.60.40.790">
    <property type="match status" value="1"/>
</dbReference>
<dbReference type="Proteomes" id="UP000249341">
    <property type="component" value="Unassembled WGS sequence"/>
</dbReference>
<comment type="caution">
    <text evidence="4">The sequence shown here is derived from an EMBL/GenBank/DDBJ whole genome shotgun (WGS) entry which is preliminary data.</text>
</comment>
<dbReference type="InterPro" id="IPR008978">
    <property type="entry name" value="HSP20-like_chaperone"/>
</dbReference>
<keyword evidence="5" id="KW-1185">Reference proteome</keyword>
<dbReference type="CDD" id="cd00298">
    <property type="entry name" value="ACD_sHsps_p23-like"/>
    <property type="match status" value="1"/>
</dbReference>
<reference evidence="4 5" key="1">
    <citation type="submission" date="2018-06" db="EMBL/GenBank/DDBJ databases">
        <title>Genomic Encyclopedia of Type Strains, Phase III (KMG-III): the genomes of soil and plant-associated and newly described type strains.</title>
        <authorList>
            <person name="Whitman W."/>
        </authorList>
    </citation>
    <scope>NUCLEOTIDE SEQUENCE [LARGE SCALE GENOMIC DNA]</scope>
    <source>
        <strain evidence="4 5">CGMCC 4.7090</strain>
    </source>
</reference>
<evidence type="ECO:0000313" key="4">
    <source>
        <dbReference type="EMBL" id="RAK38159.1"/>
    </source>
</evidence>
<sequence>MLLSSPTVRDLSRLTARVFAARESGARLDAYRRDHDFFIDIDLPGTDPVAIDITVDSEVLTVRAERKSDGTAAAGGNSREIPLAALLDVDRLEARCANGVLTLLIPVVAQRELAGV</sequence>
<protein>
    <submittedName>
        <fullName evidence="4">HSP20 family protein</fullName>
    </submittedName>
</protein>
<dbReference type="InterPro" id="IPR002068">
    <property type="entry name" value="A-crystallin/Hsp20_dom"/>
</dbReference>
<dbReference type="RefSeq" id="WP_111649285.1">
    <property type="nucleotide sequence ID" value="NZ_JACHWI010000002.1"/>
</dbReference>
<name>A0A327ZE12_9ACTN</name>
<proteinExistence type="inferred from homology"/>
<evidence type="ECO:0000256" key="1">
    <source>
        <dbReference type="PROSITE-ProRule" id="PRU00285"/>
    </source>
</evidence>
<dbReference type="AlphaFoldDB" id="A0A327ZE12"/>
<accession>A0A327ZE12</accession>
<gene>
    <name evidence="4" type="ORF">B0I29_105105</name>
</gene>
<comment type="similarity">
    <text evidence="1 2">Belongs to the small heat shock protein (HSP20) family.</text>
</comment>
<dbReference type="EMBL" id="QLMJ01000005">
    <property type="protein sequence ID" value="RAK38159.1"/>
    <property type="molecule type" value="Genomic_DNA"/>
</dbReference>
<organism evidence="4 5">
    <name type="scientific">Actinoplanes lutulentus</name>
    <dbReference type="NCBI Taxonomy" id="1287878"/>
    <lineage>
        <taxon>Bacteria</taxon>
        <taxon>Bacillati</taxon>
        <taxon>Actinomycetota</taxon>
        <taxon>Actinomycetes</taxon>
        <taxon>Micromonosporales</taxon>
        <taxon>Micromonosporaceae</taxon>
        <taxon>Actinoplanes</taxon>
    </lineage>
</organism>
<dbReference type="SUPFAM" id="SSF49764">
    <property type="entry name" value="HSP20-like chaperones"/>
    <property type="match status" value="1"/>
</dbReference>